<dbReference type="HAMAP" id="MF_02128">
    <property type="entry name" value="TMP_kinase"/>
    <property type="match status" value="1"/>
</dbReference>
<dbReference type="NCBIfam" id="TIGR01379">
    <property type="entry name" value="thiL"/>
    <property type="match status" value="1"/>
</dbReference>
<dbReference type="GO" id="GO:0009228">
    <property type="term" value="P:thiamine biosynthetic process"/>
    <property type="evidence" value="ECO:0007669"/>
    <property type="project" value="UniProtKB-KW"/>
</dbReference>
<feature type="binding site" evidence="1">
    <location>
        <position position="58"/>
    </location>
    <ligand>
        <name>substrate</name>
    </ligand>
</feature>
<reference evidence="3 4" key="1">
    <citation type="journal article" date="2016" name="Nat. Commun.">
        <title>Thousands of microbial genomes shed light on interconnected biogeochemical processes in an aquifer system.</title>
        <authorList>
            <person name="Anantharaman K."/>
            <person name="Brown C.T."/>
            <person name="Hug L.A."/>
            <person name="Sharon I."/>
            <person name="Castelle C.J."/>
            <person name="Probst A.J."/>
            <person name="Thomas B.C."/>
            <person name="Singh A."/>
            <person name="Wilkins M.J."/>
            <person name="Karaoz U."/>
            <person name="Brodie E.L."/>
            <person name="Williams K.H."/>
            <person name="Hubbard S.S."/>
            <person name="Banfield J.F."/>
        </authorList>
    </citation>
    <scope>NUCLEOTIDE SEQUENCE [LARGE SCALE GENOMIC DNA]</scope>
</reference>
<keyword evidence="1" id="KW-0547">Nucleotide-binding</keyword>
<dbReference type="PIRSF" id="PIRSF005303">
    <property type="entry name" value="Thiam_monoph_kin"/>
    <property type="match status" value="1"/>
</dbReference>
<comment type="catalytic activity">
    <reaction evidence="1">
        <text>thiamine phosphate + ATP = thiamine diphosphate + ADP</text>
        <dbReference type="Rhea" id="RHEA:15913"/>
        <dbReference type="ChEBI" id="CHEBI:30616"/>
        <dbReference type="ChEBI" id="CHEBI:37575"/>
        <dbReference type="ChEBI" id="CHEBI:58937"/>
        <dbReference type="ChEBI" id="CHEBI:456216"/>
        <dbReference type="EC" id="2.7.4.16"/>
    </reaction>
</comment>
<feature type="binding site" evidence="1">
    <location>
        <position position="205"/>
    </location>
    <ligand>
        <name>ATP</name>
        <dbReference type="ChEBI" id="CHEBI:30616"/>
    </ligand>
</feature>
<feature type="binding site" evidence="1">
    <location>
        <position position="108"/>
    </location>
    <ligand>
        <name>ATP</name>
        <dbReference type="ChEBI" id="CHEBI:30616"/>
    </ligand>
</feature>
<keyword evidence="1 3" id="KW-0418">Kinase</keyword>
<feature type="binding site" evidence="1">
    <location>
        <position position="35"/>
    </location>
    <ligand>
        <name>Mg(2+)</name>
        <dbReference type="ChEBI" id="CHEBI:18420"/>
        <label>4</label>
    </ligand>
</feature>
<evidence type="ECO:0000259" key="2">
    <source>
        <dbReference type="Pfam" id="PF00586"/>
    </source>
</evidence>
<comment type="similarity">
    <text evidence="1">Belongs to the thiamine-monophosphate kinase family.</text>
</comment>
<dbReference type="GO" id="GO:0000287">
    <property type="term" value="F:magnesium ion binding"/>
    <property type="evidence" value="ECO:0007669"/>
    <property type="project" value="UniProtKB-UniRule"/>
</dbReference>
<feature type="binding site" evidence="1">
    <location>
        <position position="51"/>
    </location>
    <ligand>
        <name>Mg(2+)</name>
        <dbReference type="ChEBI" id="CHEBI:18420"/>
        <label>1</label>
    </ligand>
</feature>
<evidence type="ECO:0000313" key="4">
    <source>
        <dbReference type="Proteomes" id="UP000178951"/>
    </source>
</evidence>
<accession>A0A1F4TLF9</accession>
<feature type="binding site" evidence="1">
    <location>
        <position position="206"/>
    </location>
    <ligand>
        <name>Mg(2+)</name>
        <dbReference type="ChEBI" id="CHEBI:18420"/>
        <label>5</label>
    </ligand>
</feature>
<keyword evidence="1" id="KW-0784">Thiamine biosynthesis</keyword>
<keyword evidence="1" id="KW-0460">Magnesium</keyword>
<dbReference type="InterPro" id="IPR036676">
    <property type="entry name" value="PurM-like_C_sf"/>
</dbReference>
<dbReference type="CDD" id="cd02194">
    <property type="entry name" value="ThiL"/>
    <property type="match status" value="1"/>
</dbReference>
<dbReference type="EC" id="2.7.4.16" evidence="1"/>
<comment type="caution">
    <text evidence="3">The sequence shown here is derived from an EMBL/GenBank/DDBJ whole genome shotgun (WGS) entry which is preliminary data.</text>
</comment>
<dbReference type="Pfam" id="PF00586">
    <property type="entry name" value="AIRS"/>
    <property type="match status" value="1"/>
</dbReference>
<feature type="binding site" evidence="1">
    <location>
        <position position="78"/>
    </location>
    <ligand>
        <name>Mg(2+)</name>
        <dbReference type="ChEBI" id="CHEBI:18420"/>
        <label>3</label>
    </ligand>
</feature>
<dbReference type="PANTHER" id="PTHR30270:SF0">
    <property type="entry name" value="THIAMINE-MONOPHOSPHATE KINASE"/>
    <property type="match status" value="1"/>
</dbReference>
<feature type="binding site" evidence="1">
    <location>
        <position position="49"/>
    </location>
    <ligand>
        <name>Mg(2+)</name>
        <dbReference type="ChEBI" id="CHEBI:18420"/>
        <label>4</label>
    </ligand>
</feature>
<feature type="binding site" evidence="1">
    <location>
        <position position="51"/>
    </location>
    <ligand>
        <name>Mg(2+)</name>
        <dbReference type="ChEBI" id="CHEBI:18420"/>
        <label>2</label>
    </ligand>
</feature>
<organism evidence="3 4">
    <name type="scientific">candidate division WOR-1 bacterium RIFOXYB2_FULL_48_7</name>
    <dbReference type="NCBI Taxonomy" id="1802583"/>
    <lineage>
        <taxon>Bacteria</taxon>
        <taxon>Bacillati</taxon>
        <taxon>Saganbacteria</taxon>
    </lineage>
</organism>
<feature type="binding site" evidence="1">
    <location>
        <position position="152"/>
    </location>
    <ligand>
        <name>ATP</name>
        <dbReference type="ChEBI" id="CHEBI:30616"/>
    </ligand>
</feature>
<feature type="binding site" evidence="1">
    <location>
        <position position="50"/>
    </location>
    <ligand>
        <name>Mg(2+)</name>
        <dbReference type="ChEBI" id="CHEBI:18420"/>
        <label>1</label>
    </ligand>
</feature>
<dbReference type="EMBL" id="MEUF01000059">
    <property type="protein sequence ID" value="OGC33535.1"/>
    <property type="molecule type" value="Genomic_DNA"/>
</dbReference>
<feature type="binding site" evidence="1">
    <location>
        <position position="78"/>
    </location>
    <ligand>
        <name>Mg(2+)</name>
        <dbReference type="ChEBI" id="CHEBI:18420"/>
        <label>4</label>
    </ligand>
</feature>
<comment type="miscellaneous">
    <text evidence="1">Reaction mechanism of ThiL seems to utilize a direct, inline transfer of the gamma-phosphate of ATP to TMP rather than a phosphorylated enzyme intermediate.</text>
</comment>
<proteinExistence type="inferred from homology"/>
<comment type="function">
    <text evidence="1">Catalyzes the ATP-dependent phosphorylation of thiamine-monophosphate (TMP) to form thiamine-pyrophosphate (TPP), the active form of vitamin B1.</text>
</comment>
<comment type="pathway">
    <text evidence="1">Cofactor biosynthesis; thiamine diphosphate biosynthesis; thiamine diphosphate from thiamine phosphate: step 1/1.</text>
</comment>
<feature type="binding site" evidence="1">
    <location>
        <position position="246"/>
    </location>
    <ligand>
        <name>substrate</name>
    </ligand>
</feature>
<feature type="binding site" evidence="1">
    <location>
        <position position="78"/>
    </location>
    <ligand>
        <name>Mg(2+)</name>
        <dbReference type="ChEBI" id="CHEBI:18420"/>
        <label>2</label>
    </ligand>
</feature>
<dbReference type="SUPFAM" id="SSF55326">
    <property type="entry name" value="PurM N-terminal domain-like"/>
    <property type="match status" value="1"/>
</dbReference>
<sequence length="306" mass="32747">MRLSQIGEFGLIDLLKNDLASADRRLATVIGIGDDAAVLKPAKDYQLITTDALIENVHFKGKLSEKLGQKAMLVNVSDIIAMGGEPTAAVVTIGLKAKTTVAEVKALYRGLKQVAKKYHLAIVGGDTISSPRALMISITLLGRVKKKHLLLRSGARAGDLICVTGSFGGPMARHYGQKTPTPVLRTQLAKKLAKMQLATSLIDSSDGLVRSVIELCRASKTGARIWEALVPLAKGATLQQALFGGEEYELVFTIRGSERGIRGLSQLGKEVKIIGKMINKSAGIRLVGRDGNIKPLPSGGYEHFKV</sequence>
<evidence type="ECO:0000313" key="3">
    <source>
        <dbReference type="EMBL" id="OGC33535.1"/>
    </source>
</evidence>
<dbReference type="GO" id="GO:0009030">
    <property type="term" value="F:thiamine-phosphate kinase activity"/>
    <property type="evidence" value="ECO:0007669"/>
    <property type="project" value="UniProtKB-UniRule"/>
</dbReference>
<dbReference type="Proteomes" id="UP000178951">
    <property type="component" value="Unassembled WGS sequence"/>
</dbReference>
<feature type="binding site" evidence="1">
    <location>
        <begin position="125"/>
        <end position="126"/>
    </location>
    <ligand>
        <name>ATP</name>
        <dbReference type="ChEBI" id="CHEBI:30616"/>
    </ligand>
</feature>
<dbReference type="InterPro" id="IPR006283">
    <property type="entry name" value="ThiL-like"/>
</dbReference>
<dbReference type="InterPro" id="IPR036921">
    <property type="entry name" value="PurM-like_N_sf"/>
</dbReference>
<keyword evidence="1" id="KW-0479">Metal-binding</keyword>
<dbReference type="Gene3D" id="3.90.650.10">
    <property type="entry name" value="PurM-like C-terminal domain"/>
    <property type="match status" value="1"/>
</dbReference>
<dbReference type="Gene3D" id="3.30.1330.10">
    <property type="entry name" value="PurM-like, N-terminal domain"/>
    <property type="match status" value="1"/>
</dbReference>
<feature type="binding site" evidence="1">
    <location>
        <position position="203"/>
    </location>
    <ligand>
        <name>Mg(2+)</name>
        <dbReference type="ChEBI" id="CHEBI:18420"/>
        <label>3</label>
    </ligand>
</feature>
<dbReference type="UniPathway" id="UPA00060">
    <property type="reaction ID" value="UER00142"/>
</dbReference>
<feature type="binding site" evidence="1">
    <location>
        <position position="301"/>
    </location>
    <ligand>
        <name>substrate</name>
    </ligand>
</feature>
<evidence type="ECO:0000256" key="1">
    <source>
        <dbReference type="HAMAP-Rule" id="MF_02128"/>
    </source>
</evidence>
<dbReference type="SUPFAM" id="SSF56042">
    <property type="entry name" value="PurM C-terminal domain-like"/>
    <property type="match status" value="1"/>
</dbReference>
<dbReference type="AlphaFoldDB" id="A0A1F4TLF9"/>
<dbReference type="GO" id="GO:0005524">
    <property type="term" value="F:ATP binding"/>
    <property type="evidence" value="ECO:0007669"/>
    <property type="project" value="UniProtKB-UniRule"/>
</dbReference>
<dbReference type="GO" id="GO:0009229">
    <property type="term" value="P:thiamine diphosphate biosynthetic process"/>
    <property type="evidence" value="ECO:0007669"/>
    <property type="project" value="UniProtKB-UniRule"/>
</dbReference>
<protein>
    <recommendedName>
        <fullName evidence="1">Thiamine-monophosphate kinase</fullName>
        <shortName evidence="1">TMP kinase</shortName>
        <shortName evidence="1">Thiamine-phosphate kinase</shortName>
        <ecNumber evidence="1">2.7.4.16</ecNumber>
    </recommendedName>
</protein>
<keyword evidence="1" id="KW-0067">ATP-binding</keyword>
<feature type="binding site" evidence="1">
    <location>
        <position position="35"/>
    </location>
    <ligand>
        <name>Mg(2+)</name>
        <dbReference type="ChEBI" id="CHEBI:18420"/>
        <label>3</label>
    </ligand>
</feature>
<feature type="binding site" evidence="1">
    <location>
        <position position="126"/>
    </location>
    <ligand>
        <name>Mg(2+)</name>
        <dbReference type="ChEBI" id="CHEBI:18420"/>
        <label>1</label>
    </ligand>
</feature>
<name>A0A1F4TLF9_UNCSA</name>
<dbReference type="PANTHER" id="PTHR30270">
    <property type="entry name" value="THIAMINE-MONOPHOSPHATE KINASE"/>
    <property type="match status" value="1"/>
</dbReference>
<keyword evidence="1" id="KW-0808">Transferase</keyword>
<feature type="domain" description="PurM-like N-terminal" evidence="2">
    <location>
        <begin position="33"/>
        <end position="144"/>
    </location>
</feature>
<dbReference type="STRING" id="1802583.A2311_02280"/>
<dbReference type="InterPro" id="IPR016188">
    <property type="entry name" value="PurM-like_N"/>
</dbReference>
<gene>
    <name evidence="1" type="primary">thiL</name>
    <name evidence="3" type="ORF">A2311_02280</name>
</gene>